<proteinExistence type="predicted"/>
<evidence type="ECO:0000313" key="2">
    <source>
        <dbReference type="Proteomes" id="UP001162156"/>
    </source>
</evidence>
<dbReference type="Proteomes" id="UP001162156">
    <property type="component" value="Unassembled WGS sequence"/>
</dbReference>
<reference evidence="1" key="1">
    <citation type="journal article" date="2023" name="Insect Mol. Biol.">
        <title>Genome sequencing provides insights into the evolution of gene families encoding plant cell wall-degrading enzymes in longhorned beetles.</title>
        <authorList>
            <person name="Shin N.R."/>
            <person name="Okamura Y."/>
            <person name="Kirsch R."/>
            <person name="Pauchet Y."/>
        </authorList>
    </citation>
    <scope>NUCLEOTIDE SEQUENCE</scope>
    <source>
        <strain evidence="1">RBIC_L_NR</strain>
    </source>
</reference>
<sequence length="126" mass="14280">MFICLNNAKEIVTCVVCQNSLENLSNFITKCLDVEEIIKGNVDGTGSDIALKLDDDAQDVKLSYEDNCNRMSLTEIKPNCNEGGENITIKCEVKDENLLEKNSQLDIENEEILIKSEQRDCERYIQ</sequence>
<protein>
    <submittedName>
        <fullName evidence="1">Uncharacterized protein</fullName>
    </submittedName>
</protein>
<dbReference type="EMBL" id="JANEYF010004580">
    <property type="protein sequence ID" value="KAJ8930689.1"/>
    <property type="molecule type" value="Genomic_DNA"/>
</dbReference>
<name>A0AAV8WVQ5_9CUCU</name>
<gene>
    <name evidence="1" type="ORF">NQ314_016486</name>
</gene>
<accession>A0AAV8WVQ5</accession>
<evidence type="ECO:0000313" key="1">
    <source>
        <dbReference type="EMBL" id="KAJ8930689.1"/>
    </source>
</evidence>
<organism evidence="1 2">
    <name type="scientific">Rhamnusium bicolor</name>
    <dbReference type="NCBI Taxonomy" id="1586634"/>
    <lineage>
        <taxon>Eukaryota</taxon>
        <taxon>Metazoa</taxon>
        <taxon>Ecdysozoa</taxon>
        <taxon>Arthropoda</taxon>
        <taxon>Hexapoda</taxon>
        <taxon>Insecta</taxon>
        <taxon>Pterygota</taxon>
        <taxon>Neoptera</taxon>
        <taxon>Endopterygota</taxon>
        <taxon>Coleoptera</taxon>
        <taxon>Polyphaga</taxon>
        <taxon>Cucujiformia</taxon>
        <taxon>Chrysomeloidea</taxon>
        <taxon>Cerambycidae</taxon>
        <taxon>Lepturinae</taxon>
        <taxon>Rhagiini</taxon>
        <taxon>Rhamnusium</taxon>
    </lineage>
</organism>
<comment type="caution">
    <text evidence="1">The sequence shown here is derived from an EMBL/GenBank/DDBJ whole genome shotgun (WGS) entry which is preliminary data.</text>
</comment>
<keyword evidence="2" id="KW-1185">Reference proteome</keyword>
<dbReference type="AlphaFoldDB" id="A0AAV8WVQ5"/>